<dbReference type="EMBL" id="AIME01000003">
    <property type="protein sequence ID" value="EJF75636.1"/>
    <property type="molecule type" value="Genomic_DNA"/>
</dbReference>
<proteinExistence type="predicted"/>
<dbReference type="Proteomes" id="UP000008761">
    <property type="component" value="Unassembled WGS sequence"/>
</dbReference>
<evidence type="ECO:0000313" key="1">
    <source>
        <dbReference type="EMBL" id="EJF75636.1"/>
    </source>
</evidence>
<name>J0PSY4_9HYPH</name>
<reference evidence="1 2" key="1">
    <citation type="submission" date="2012-03" db="EMBL/GenBank/DDBJ databases">
        <title>The Genome Sequence of Bartonella alsatica IBS 382.</title>
        <authorList>
            <consortium name="The Broad Institute Genome Sequencing Platform"/>
            <consortium name="The Broad Institute Genome Sequencing Center for Infectious Disease"/>
            <person name="Feldgarden M."/>
            <person name="Kirby J."/>
            <person name="Kosoy M."/>
            <person name="Birtles R."/>
            <person name="Probert W.S."/>
            <person name="Chiaraviglio L."/>
            <person name="Young S.K."/>
            <person name="Zeng Q."/>
            <person name="Gargeya S."/>
            <person name="Fitzgerald M."/>
            <person name="Haas B."/>
            <person name="Abouelleil A."/>
            <person name="Alvarado L."/>
            <person name="Arachchi H.M."/>
            <person name="Berlin A."/>
            <person name="Chapman S.B."/>
            <person name="Gearin G."/>
            <person name="Goldberg J."/>
            <person name="Griggs A."/>
            <person name="Gujja S."/>
            <person name="Hansen M."/>
            <person name="Heiman D."/>
            <person name="Howarth C."/>
            <person name="Larimer J."/>
            <person name="Lui A."/>
            <person name="MacDonald P.J.P."/>
            <person name="McCowen C."/>
            <person name="Montmayeur A."/>
            <person name="Murphy C."/>
            <person name="Neiman D."/>
            <person name="Pearson M."/>
            <person name="Priest M."/>
            <person name="Roberts A."/>
            <person name="Saif S."/>
            <person name="Shea T."/>
            <person name="Sisk P."/>
            <person name="Stolte C."/>
            <person name="Sykes S."/>
            <person name="Wortman J."/>
            <person name="Nusbaum C."/>
            <person name="Birren B."/>
        </authorList>
    </citation>
    <scope>NUCLEOTIDE SEQUENCE [LARGE SCALE GENOMIC DNA]</scope>
    <source>
        <strain evidence="1 2">IBS 382</strain>
    </source>
</reference>
<dbReference type="PATRIC" id="fig|1094551.3.peg.238"/>
<gene>
    <name evidence="1" type="ORF">MEC_00191</name>
</gene>
<dbReference type="STRING" id="1094551.MEC_00191"/>
<protein>
    <submittedName>
        <fullName evidence="1">Uncharacterized protein</fullName>
    </submittedName>
</protein>
<sequence>MCIVVYTGSINSNGIVIIKIFTKFIKRSLILVLCGTFNNDNMEVIFRNTAALSNNSILVDKSHVIHFTVNRDADFQLYALSLSAPYILKQAKIIKRTALILEIEVDDLLFHILQKSKISYISISHSFDSFNVATISGITPVHFSDFDKPH</sequence>
<dbReference type="AlphaFoldDB" id="J0PSY4"/>
<comment type="caution">
    <text evidence="1">The sequence shown here is derived from an EMBL/GenBank/DDBJ whole genome shotgun (WGS) entry which is preliminary data.</text>
</comment>
<dbReference type="HOGENOM" id="CLU_145868_0_0_5"/>
<organism evidence="1 2">
    <name type="scientific">Bartonella alsatica IBS 382</name>
    <dbReference type="NCBI Taxonomy" id="1094551"/>
    <lineage>
        <taxon>Bacteria</taxon>
        <taxon>Pseudomonadati</taxon>
        <taxon>Pseudomonadota</taxon>
        <taxon>Alphaproteobacteria</taxon>
        <taxon>Hyphomicrobiales</taxon>
        <taxon>Bartonellaceae</taxon>
        <taxon>Bartonella</taxon>
    </lineage>
</organism>
<dbReference type="eggNOG" id="COG0566">
    <property type="taxonomic scope" value="Bacteria"/>
</dbReference>
<accession>J0PSY4</accession>
<evidence type="ECO:0000313" key="2">
    <source>
        <dbReference type="Proteomes" id="UP000008761"/>
    </source>
</evidence>